<dbReference type="PANTHER" id="PTHR30329:SF21">
    <property type="entry name" value="LIPOPROTEIN YIAD-RELATED"/>
    <property type="match status" value="1"/>
</dbReference>
<keyword evidence="2 4" id="KW-0472">Membrane</keyword>
<dbReference type="Gene3D" id="3.30.1330.60">
    <property type="entry name" value="OmpA-like domain"/>
    <property type="match status" value="1"/>
</dbReference>
<dbReference type="GO" id="GO:0009279">
    <property type="term" value="C:cell outer membrane"/>
    <property type="evidence" value="ECO:0007669"/>
    <property type="project" value="UniProtKB-SubCell"/>
</dbReference>
<protein>
    <submittedName>
        <fullName evidence="6">Possible outer membrane protein</fullName>
    </submittedName>
</protein>
<dbReference type="PANTHER" id="PTHR30329">
    <property type="entry name" value="STATOR ELEMENT OF FLAGELLAR MOTOR COMPLEX"/>
    <property type="match status" value="1"/>
</dbReference>
<dbReference type="EMBL" id="CP000383">
    <property type="protein sequence ID" value="ABG59929.1"/>
    <property type="molecule type" value="Genomic_DNA"/>
</dbReference>
<keyword evidence="7" id="KW-1185">Reference proteome</keyword>
<evidence type="ECO:0000256" key="4">
    <source>
        <dbReference type="PROSITE-ProRule" id="PRU00473"/>
    </source>
</evidence>
<accession>A0A6N4SUC7</accession>
<dbReference type="Pfam" id="PF00691">
    <property type="entry name" value="OmpA"/>
    <property type="match status" value="1"/>
</dbReference>
<name>A0A6N4SUC7_CYTH3</name>
<evidence type="ECO:0000313" key="7">
    <source>
        <dbReference type="Proteomes" id="UP000001822"/>
    </source>
</evidence>
<dbReference type="PRINTS" id="PR01021">
    <property type="entry name" value="OMPADOMAIN"/>
</dbReference>
<dbReference type="CDD" id="cd07185">
    <property type="entry name" value="OmpA_C-like"/>
    <property type="match status" value="1"/>
</dbReference>
<evidence type="ECO:0000256" key="2">
    <source>
        <dbReference type="ARBA" id="ARBA00023136"/>
    </source>
</evidence>
<evidence type="ECO:0000313" key="6">
    <source>
        <dbReference type="EMBL" id="ABG59929.1"/>
    </source>
</evidence>
<dbReference type="KEGG" id="chu:CHU_2677"/>
<organism evidence="6 7">
    <name type="scientific">Cytophaga hutchinsonii (strain ATCC 33406 / DSM 1761 / CIP 103989 / NBRC 15051 / NCIMB 9469 / D465)</name>
    <dbReference type="NCBI Taxonomy" id="269798"/>
    <lineage>
        <taxon>Bacteria</taxon>
        <taxon>Pseudomonadati</taxon>
        <taxon>Bacteroidota</taxon>
        <taxon>Cytophagia</taxon>
        <taxon>Cytophagales</taxon>
        <taxon>Cytophagaceae</taxon>
        <taxon>Cytophaga</taxon>
    </lineage>
</organism>
<dbReference type="Proteomes" id="UP000001822">
    <property type="component" value="Chromosome"/>
</dbReference>
<evidence type="ECO:0000256" key="1">
    <source>
        <dbReference type="ARBA" id="ARBA00004442"/>
    </source>
</evidence>
<gene>
    <name evidence="6" type="primary">yiaD</name>
    <name evidence="6" type="ordered locus">CHU_2677</name>
</gene>
<reference evidence="6 7" key="1">
    <citation type="journal article" date="2007" name="Appl. Environ. Microbiol.">
        <title>Genome sequence of the cellulolytic gliding bacterium Cytophaga hutchinsonii.</title>
        <authorList>
            <person name="Xie G."/>
            <person name="Bruce D.C."/>
            <person name="Challacombe J.F."/>
            <person name="Chertkov O."/>
            <person name="Detter J.C."/>
            <person name="Gilna P."/>
            <person name="Han C.S."/>
            <person name="Lucas S."/>
            <person name="Misra M."/>
            <person name="Myers G.L."/>
            <person name="Richardson P."/>
            <person name="Tapia R."/>
            <person name="Thayer N."/>
            <person name="Thompson L.S."/>
            <person name="Brettin T.S."/>
            <person name="Henrissat B."/>
            <person name="Wilson D.B."/>
            <person name="McBride M.J."/>
        </authorList>
    </citation>
    <scope>NUCLEOTIDE SEQUENCE [LARGE SCALE GENOMIC DNA]</scope>
    <source>
        <strain evidence="7">ATCC 33406 / DSM 1761 / CIP 103989 / NBRC 15051 / NCIMB 9469 / D465</strain>
    </source>
</reference>
<evidence type="ECO:0000259" key="5">
    <source>
        <dbReference type="PROSITE" id="PS51123"/>
    </source>
</evidence>
<dbReference type="AlphaFoldDB" id="A0A6N4SUC7"/>
<proteinExistence type="predicted"/>
<dbReference type="InterPro" id="IPR050330">
    <property type="entry name" value="Bact_OuterMem_StrucFunc"/>
</dbReference>
<dbReference type="InterPro" id="IPR036737">
    <property type="entry name" value="OmpA-like_sf"/>
</dbReference>
<dbReference type="SUPFAM" id="SSF103088">
    <property type="entry name" value="OmpA-like"/>
    <property type="match status" value="1"/>
</dbReference>
<keyword evidence="3" id="KW-0998">Cell outer membrane</keyword>
<dbReference type="InterPro" id="IPR006665">
    <property type="entry name" value="OmpA-like"/>
</dbReference>
<sequence length="380" mass="42774">MHPYCIFAQANTNIIPNGSFESGNTGFESSFQHSSANVPPGYYTITDQASYHNKDFKDPVGGDHTEGGYGLYMIINSDGTPGKKAWCGMVDVIPNSEYNFSLFFCNLYRLLPPKTNFAFESGDVKGNDPNIKVTIGSEEILIERDYFHMFKWLNASTIWYSGEHKGPVRVCIENLNSNATGNDLALDDISMVYIRTMPFGYKHPERISSIMHQDYTKPVVPQRKVALSEYGIVMDKKDTLNNGVYAIQYKKPVVIEIVADTAPAYIKVDRVVLKNLLFSQSKSELLPQAAKELDMIAEWMNRETDVRVRFIGHTDNQGDAKLNVLLSEQRVSKVKAYLVSKGIAADRIETVGYGGAFPITDNAFEETRKLNRRVEMEILK</sequence>
<dbReference type="InterPro" id="IPR006664">
    <property type="entry name" value="OMP_bac"/>
</dbReference>
<feature type="domain" description="OmpA-like" evidence="5">
    <location>
        <begin position="265"/>
        <end position="380"/>
    </location>
</feature>
<dbReference type="PROSITE" id="PS51123">
    <property type="entry name" value="OMPA_2"/>
    <property type="match status" value="1"/>
</dbReference>
<evidence type="ECO:0000256" key="3">
    <source>
        <dbReference type="ARBA" id="ARBA00023237"/>
    </source>
</evidence>
<comment type="subcellular location">
    <subcellularLocation>
        <location evidence="1">Cell outer membrane</location>
    </subcellularLocation>
</comment>